<proteinExistence type="predicted"/>
<reference evidence="2" key="3">
    <citation type="submission" date="2020-03" db="EMBL/GenBank/DDBJ databases">
        <title>Sequencing and Assembly of Multiple Reported Metal-Biooxidizing Members of the Extremely Thermoacidophilic Archaeal Family Sulfolobaceae.</title>
        <authorList>
            <person name="Counts J.A."/>
            <person name="Kelly R.M."/>
        </authorList>
    </citation>
    <scope>NUCLEOTIDE SEQUENCE [LARGE SCALE GENOMIC DNA]</scope>
    <source>
        <strain evidence="2">HO1-1</strain>
    </source>
</reference>
<gene>
    <name evidence="1" type="ORF">DFR87_05495</name>
</gene>
<dbReference type="Proteomes" id="UP000247586">
    <property type="component" value="Chromosome"/>
</dbReference>
<organism evidence="1 2">
    <name type="scientific">Metallosphaera hakonensis JCM 8857 = DSM 7519</name>
    <dbReference type="NCBI Taxonomy" id="1293036"/>
    <lineage>
        <taxon>Archaea</taxon>
        <taxon>Thermoproteota</taxon>
        <taxon>Thermoprotei</taxon>
        <taxon>Sulfolobales</taxon>
        <taxon>Sulfolobaceae</taxon>
        <taxon>Metallosphaera</taxon>
    </lineage>
</organism>
<dbReference type="GeneID" id="36834775"/>
<dbReference type="RefSeq" id="WP_054836424.1">
    <property type="nucleotide sequence ID" value="NZ_BBBA01000004.1"/>
</dbReference>
<sequence length="134" mass="14907">MDAVKLSAVLIALAFLIAFVLLLNVKSLVLGSVKQITELKDSLFRVKIQTVSETQHNLTFSIYNPFNLSIHVYNATGQYVTLQKSVTVPPMETGNFTILISNSKEFYSLAQARQENITLYVGIGTFNFTESVNL</sequence>
<dbReference type="KEGG" id="mhk:DFR87_05495"/>
<reference evidence="2" key="2">
    <citation type="submission" date="2020-03" db="EMBL/GenBank/DDBJ databases">
        <title>Complete Genome Sequences of Extremely Thermoacidophilic, Metal-Mobilizing Type-Strain Members of the Archaeal Family Sulfolobaceae: Acidianus brierleyi DSM-1651T, Acidianus sulfidivorans DSM-18786T, Metallosphaera hakonensis DSM-7519T, and Metallosphaera prunae DSM-10039T.</title>
        <authorList>
            <person name="Counts J.A."/>
            <person name="Kelly R.M."/>
        </authorList>
    </citation>
    <scope>NUCLEOTIDE SEQUENCE [LARGE SCALE GENOMIC DNA]</scope>
    <source>
        <strain evidence="2">HO1-1</strain>
    </source>
</reference>
<dbReference type="EMBL" id="CP029287">
    <property type="protein sequence ID" value="AWR99245.1"/>
    <property type="molecule type" value="Genomic_DNA"/>
</dbReference>
<evidence type="ECO:0000313" key="2">
    <source>
        <dbReference type="Proteomes" id="UP000247586"/>
    </source>
</evidence>
<dbReference type="STRING" id="1293036.GCA_001315825_01052"/>
<dbReference type="AlphaFoldDB" id="A0A2U9IT81"/>
<protein>
    <submittedName>
        <fullName evidence="1">Uncharacterized protein</fullName>
    </submittedName>
</protein>
<reference evidence="1 2" key="1">
    <citation type="submission" date="2018-05" db="EMBL/GenBank/DDBJ databases">
        <title>Complete Genome Sequences of Extremely Thermoacidophilic, Metal-Mobilizing Type-Strain Members of the Archaeal Family Sulfolobaceae: Acidianus brierleyi DSM-1651T, Acidianus sulfidivorans DSM-18786T, Metallosphaera hakonensis DSM-7519T, and Metallosphaera prunae DSM-10039T.</title>
        <authorList>
            <person name="Counts J.A."/>
            <person name="Kelly R.M."/>
        </authorList>
    </citation>
    <scope>NUCLEOTIDE SEQUENCE [LARGE SCALE GENOMIC DNA]</scope>
    <source>
        <strain evidence="1 2">HO1-1</strain>
    </source>
</reference>
<name>A0A2U9IT81_9CREN</name>
<accession>A0A2U9IT81</accession>
<dbReference type="OrthoDB" id="34517at2157"/>
<keyword evidence="2" id="KW-1185">Reference proteome</keyword>
<evidence type="ECO:0000313" key="1">
    <source>
        <dbReference type="EMBL" id="AWR99245.1"/>
    </source>
</evidence>